<proteinExistence type="predicted"/>
<dbReference type="Gene3D" id="1.10.10.10">
    <property type="entry name" value="Winged helix-like DNA-binding domain superfamily/Winged helix DNA-binding domain"/>
    <property type="match status" value="1"/>
</dbReference>
<reference evidence="1" key="1">
    <citation type="journal article" date="2015" name="Nature">
        <title>Complex archaea that bridge the gap between prokaryotes and eukaryotes.</title>
        <authorList>
            <person name="Spang A."/>
            <person name="Saw J.H."/>
            <person name="Jorgensen S.L."/>
            <person name="Zaremba-Niedzwiedzka K."/>
            <person name="Martijn J."/>
            <person name="Lind A.E."/>
            <person name="van Eijk R."/>
            <person name="Schleper C."/>
            <person name="Guy L."/>
            <person name="Ettema T.J."/>
        </authorList>
    </citation>
    <scope>NUCLEOTIDE SEQUENCE</scope>
</reference>
<name>A0A0F9E594_9ZZZZ</name>
<protein>
    <submittedName>
        <fullName evidence="1">Uncharacterized protein</fullName>
    </submittedName>
</protein>
<dbReference type="Pfam" id="PF13412">
    <property type="entry name" value="HTH_24"/>
    <property type="match status" value="1"/>
</dbReference>
<feature type="non-terminal residue" evidence="1">
    <location>
        <position position="39"/>
    </location>
</feature>
<dbReference type="AlphaFoldDB" id="A0A0F9E594"/>
<dbReference type="InterPro" id="IPR036390">
    <property type="entry name" value="WH_DNA-bd_sf"/>
</dbReference>
<dbReference type="EMBL" id="LAZR01028847">
    <property type="protein sequence ID" value="KKL61356.1"/>
    <property type="molecule type" value="Genomic_DNA"/>
</dbReference>
<accession>A0A0F9E594</accession>
<sequence>MSDRISHTQIQAMTNMDRNTVRNAINELVENDWILQTRT</sequence>
<dbReference type="SUPFAM" id="SSF46785">
    <property type="entry name" value="Winged helix' DNA-binding domain"/>
    <property type="match status" value="1"/>
</dbReference>
<evidence type="ECO:0000313" key="1">
    <source>
        <dbReference type="EMBL" id="KKL61356.1"/>
    </source>
</evidence>
<comment type="caution">
    <text evidence="1">The sequence shown here is derived from an EMBL/GenBank/DDBJ whole genome shotgun (WGS) entry which is preliminary data.</text>
</comment>
<organism evidence="1">
    <name type="scientific">marine sediment metagenome</name>
    <dbReference type="NCBI Taxonomy" id="412755"/>
    <lineage>
        <taxon>unclassified sequences</taxon>
        <taxon>metagenomes</taxon>
        <taxon>ecological metagenomes</taxon>
    </lineage>
</organism>
<gene>
    <name evidence="1" type="ORF">LCGC14_2196190</name>
</gene>
<dbReference type="InterPro" id="IPR036388">
    <property type="entry name" value="WH-like_DNA-bd_sf"/>
</dbReference>